<feature type="domain" description="Transcription regulator PadR N-terminal" evidence="1">
    <location>
        <begin position="7"/>
        <end position="78"/>
    </location>
</feature>
<protein>
    <submittedName>
        <fullName evidence="3">PadR family transcriptional regulator</fullName>
    </submittedName>
</protein>
<dbReference type="InterPro" id="IPR018309">
    <property type="entry name" value="Tscrpt_reg_PadR_C"/>
</dbReference>
<evidence type="ECO:0000313" key="4">
    <source>
        <dbReference type="Proteomes" id="UP000621560"/>
    </source>
</evidence>
<dbReference type="EMBL" id="JACXIZ010000035">
    <property type="protein sequence ID" value="MBD2847236.1"/>
    <property type="molecule type" value="Genomic_DNA"/>
</dbReference>
<sequence>MTGQDVVLGMLVHSPKTGYQIKQMITRIFSFFFDASYGTVYPTLRKLEREGMIQKEVVLQEGKPNKNVYAITPAGISTFQLYLERELAEDILKSDILVRLYFGDLADRDTVCTWIDLAAERAEARERQLRKDLREYSGMSKTQQICLRYGISKYAHDVNFFKQALSELRDAATTEKKG</sequence>
<dbReference type="Pfam" id="PF10400">
    <property type="entry name" value="Vir_act_alpha_C"/>
    <property type="match status" value="1"/>
</dbReference>
<dbReference type="Proteomes" id="UP000621560">
    <property type="component" value="Unassembled WGS sequence"/>
</dbReference>
<gene>
    <name evidence="3" type="ORF">IDH44_18715</name>
</gene>
<dbReference type="AlphaFoldDB" id="A0A927BWL3"/>
<dbReference type="PANTHER" id="PTHR43252">
    <property type="entry name" value="TRANSCRIPTIONAL REGULATOR YQJI"/>
    <property type="match status" value="1"/>
</dbReference>
<dbReference type="InterPro" id="IPR036390">
    <property type="entry name" value="WH_DNA-bd_sf"/>
</dbReference>
<dbReference type="InterPro" id="IPR005149">
    <property type="entry name" value="Tscrpt_reg_PadR_N"/>
</dbReference>
<dbReference type="Gene3D" id="6.10.140.1570">
    <property type="match status" value="1"/>
</dbReference>
<evidence type="ECO:0000313" key="3">
    <source>
        <dbReference type="EMBL" id="MBD2847236.1"/>
    </source>
</evidence>
<feature type="domain" description="Transcription regulator PadR C-terminal" evidence="2">
    <location>
        <begin position="93"/>
        <end position="169"/>
    </location>
</feature>
<dbReference type="InterPro" id="IPR036388">
    <property type="entry name" value="WH-like_DNA-bd_sf"/>
</dbReference>
<accession>A0A927BWL3</accession>
<dbReference type="SUPFAM" id="SSF46785">
    <property type="entry name" value="Winged helix' DNA-binding domain"/>
    <property type="match status" value="1"/>
</dbReference>
<proteinExistence type="predicted"/>
<name>A0A927BWL3_9BACL</name>
<reference evidence="3" key="1">
    <citation type="submission" date="2020-09" db="EMBL/GenBank/DDBJ databases">
        <title>A novel bacterium of genus Paenibacillus, isolated from South China Sea.</title>
        <authorList>
            <person name="Huang H."/>
            <person name="Mo K."/>
            <person name="Hu Y."/>
        </authorList>
    </citation>
    <scope>NUCLEOTIDE SEQUENCE</scope>
    <source>
        <strain evidence="3">IB182496</strain>
    </source>
</reference>
<comment type="caution">
    <text evidence="3">The sequence shown here is derived from an EMBL/GenBank/DDBJ whole genome shotgun (WGS) entry which is preliminary data.</text>
</comment>
<evidence type="ECO:0000259" key="1">
    <source>
        <dbReference type="Pfam" id="PF03551"/>
    </source>
</evidence>
<dbReference type="PANTHER" id="PTHR43252:SF6">
    <property type="entry name" value="NEGATIVE TRANSCRIPTION REGULATOR PADR"/>
    <property type="match status" value="1"/>
</dbReference>
<dbReference type="Gene3D" id="1.10.10.10">
    <property type="entry name" value="Winged helix-like DNA-binding domain superfamily/Winged helix DNA-binding domain"/>
    <property type="match status" value="1"/>
</dbReference>
<dbReference type="Pfam" id="PF03551">
    <property type="entry name" value="PadR"/>
    <property type="match status" value="1"/>
</dbReference>
<keyword evidence="4" id="KW-1185">Reference proteome</keyword>
<dbReference type="RefSeq" id="WP_190920343.1">
    <property type="nucleotide sequence ID" value="NZ_JACXIZ010000035.1"/>
</dbReference>
<evidence type="ECO:0000259" key="2">
    <source>
        <dbReference type="Pfam" id="PF10400"/>
    </source>
</evidence>
<organism evidence="3 4">
    <name type="scientific">Paenibacillus sabuli</name>
    <dbReference type="NCBI Taxonomy" id="2772509"/>
    <lineage>
        <taxon>Bacteria</taxon>
        <taxon>Bacillati</taxon>
        <taxon>Bacillota</taxon>
        <taxon>Bacilli</taxon>
        <taxon>Bacillales</taxon>
        <taxon>Paenibacillaceae</taxon>
        <taxon>Paenibacillus</taxon>
    </lineage>
</organism>